<sequence length="73" mass="8318">MHDPERRVVHVRAILKIEDAPVYDQDVHPIHEACPCSRQENKAESGHCTRSTAKTIREIQRTLPRANLSSFTA</sequence>
<dbReference type="Proteomes" id="UP000218811">
    <property type="component" value="Unassembled WGS sequence"/>
</dbReference>
<protein>
    <submittedName>
        <fullName evidence="1">Uncharacterized protein</fullName>
    </submittedName>
</protein>
<reference evidence="1 2" key="1">
    <citation type="journal article" date="2012" name="Science">
        <title>The Paleozoic origin of enzymatic lignin decomposition reconstructed from 31 fungal genomes.</title>
        <authorList>
            <person name="Floudas D."/>
            <person name="Binder M."/>
            <person name="Riley R."/>
            <person name="Barry K."/>
            <person name="Blanchette R.A."/>
            <person name="Henrissat B."/>
            <person name="Martinez A.T."/>
            <person name="Otillar R."/>
            <person name="Spatafora J.W."/>
            <person name="Yadav J.S."/>
            <person name="Aerts A."/>
            <person name="Benoit I."/>
            <person name="Boyd A."/>
            <person name="Carlson A."/>
            <person name="Copeland A."/>
            <person name="Coutinho P.M."/>
            <person name="de Vries R.P."/>
            <person name="Ferreira P."/>
            <person name="Findley K."/>
            <person name="Foster B."/>
            <person name="Gaskell J."/>
            <person name="Glotzer D."/>
            <person name="Gorecki P."/>
            <person name="Heitman J."/>
            <person name="Hesse C."/>
            <person name="Hori C."/>
            <person name="Igarashi K."/>
            <person name="Jurgens J.A."/>
            <person name="Kallen N."/>
            <person name="Kersten P."/>
            <person name="Kohler A."/>
            <person name="Kuees U."/>
            <person name="Kumar T.K.A."/>
            <person name="Kuo A."/>
            <person name="LaButti K."/>
            <person name="Larrondo L.F."/>
            <person name="Lindquist E."/>
            <person name="Ling A."/>
            <person name="Lombard V."/>
            <person name="Lucas S."/>
            <person name="Lundell T."/>
            <person name="Martin R."/>
            <person name="McLaughlin D.J."/>
            <person name="Morgenstern I."/>
            <person name="Morin E."/>
            <person name="Murat C."/>
            <person name="Nagy L.G."/>
            <person name="Nolan M."/>
            <person name="Ohm R.A."/>
            <person name="Patyshakuliyeva A."/>
            <person name="Rokas A."/>
            <person name="Ruiz-Duenas F.J."/>
            <person name="Sabat G."/>
            <person name="Salamov A."/>
            <person name="Samejima M."/>
            <person name="Schmutz J."/>
            <person name="Slot J.C."/>
            <person name="St John F."/>
            <person name="Stenlid J."/>
            <person name="Sun H."/>
            <person name="Sun S."/>
            <person name="Syed K."/>
            <person name="Tsang A."/>
            <person name="Wiebenga A."/>
            <person name="Young D."/>
            <person name="Pisabarro A."/>
            <person name="Eastwood D.C."/>
            <person name="Martin F."/>
            <person name="Cullen D."/>
            <person name="Grigoriev I.V."/>
            <person name="Hibbett D.S."/>
        </authorList>
    </citation>
    <scope>NUCLEOTIDE SEQUENCE [LARGE SCALE GENOMIC DNA]</scope>
    <source>
        <strain evidence="1 2">MD-104</strain>
    </source>
</reference>
<accession>A0A2H3JPM6</accession>
<evidence type="ECO:0000313" key="1">
    <source>
        <dbReference type="EMBL" id="PCH37967.1"/>
    </source>
</evidence>
<gene>
    <name evidence="1" type="ORF">WOLCODRAFT_135962</name>
</gene>
<evidence type="ECO:0000313" key="2">
    <source>
        <dbReference type="Proteomes" id="UP000218811"/>
    </source>
</evidence>
<name>A0A2H3JPM6_WOLCO</name>
<dbReference type="EMBL" id="KB467942">
    <property type="protein sequence ID" value="PCH37967.1"/>
    <property type="molecule type" value="Genomic_DNA"/>
</dbReference>
<organism evidence="1 2">
    <name type="scientific">Wolfiporia cocos (strain MD-104)</name>
    <name type="common">Brown rot fungus</name>
    <dbReference type="NCBI Taxonomy" id="742152"/>
    <lineage>
        <taxon>Eukaryota</taxon>
        <taxon>Fungi</taxon>
        <taxon>Dikarya</taxon>
        <taxon>Basidiomycota</taxon>
        <taxon>Agaricomycotina</taxon>
        <taxon>Agaricomycetes</taxon>
        <taxon>Polyporales</taxon>
        <taxon>Phaeolaceae</taxon>
        <taxon>Wolfiporia</taxon>
    </lineage>
</organism>
<proteinExistence type="predicted"/>
<keyword evidence="2" id="KW-1185">Reference proteome</keyword>
<dbReference type="AlphaFoldDB" id="A0A2H3JPM6"/>